<keyword evidence="2" id="KW-1185">Reference proteome</keyword>
<protein>
    <submittedName>
        <fullName evidence="1">GerW family sporulation protein</fullName>
    </submittedName>
</protein>
<dbReference type="NCBIfam" id="TIGR02874">
    <property type="entry name" value="spore_ytfJ"/>
    <property type="match status" value="1"/>
</dbReference>
<proteinExistence type="predicted"/>
<organism evidence="1 2">
    <name type="scientific">Paenibacillus gallinarum</name>
    <dbReference type="NCBI Taxonomy" id="2762232"/>
    <lineage>
        <taxon>Bacteria</taxon>
        <taxon>Bacillati</taxon>
        <taxon>Bacillota</taxon>
        <taxon>Bacilli</taxon>
        <taxon>Bacillales</taxon>
        <taxon>Paenibacillaceae</taxon>
        <taxon>Paenibacillus</taxon>
    </lineage>
</organism>
<dbReference type="InterPro" id="IPR014229">
    <property type="entry name" value="Spore_YtfJ"/>
</dbReference>
<dbReference type="PANTHER" id="PTHR39162:SF1">
    <property type="entry name" value="SPORULATION PROTEIN YTFJ"/>
    <property type="match status" value="1"/>
</dbReference>
<dbReference type="PIRSF" id="PIRSF021377">
    <property type="entry name" value="YtfJ"/>
    <property type="match status" value="1"/>
</dbReference>
<dbReference type="EMBL" id="JACSQL010000002">
    <property type="protein sequence ID" value="MBD7968000.1"/>
    <property type="molecule type" value="Genomic_DNA"/>
</dbReference>
<dbReference type="RefSeq" id="WP_191799209.1">
    <property type="nucleotide sequence ID" value="NZ_JACSQL010000002.1"/>
</dbReference>
<evidence type="ECO:0000313" key="1">
    <source>
        <dbReference type="EMBL" id="MBD7968000.1"/>
    </source>
</evidence>
<sequence>MSDHPIQGLMKTAMENIKAMVDVNTIVGDAVETPDGTVILPISRVGFGFAAGGSDFHLDTEQQYDRSGAHSSSSVPFGGGSGGGVSIHPIAFLVVGKDGVKIVPLDNNTHLFEKIIDQAPKLMDQMQQLLKNNQTNTTTTTSSSQ</sequence>
<dbReference type="Pfam" id="PF09579">
    <property type="entry name" value="Spore_YtfJ"/>
    <property type="match status" value="1"/>
</dbReference>
<gene>
    <name evidence="1" type="primary">ytfJ</name>
    <name evidence="1" type="ORF">H9647_07985</name>
</gene>
<name>A0ABR8SWY3_9BACL</name>
<accession>A0ABR8SWY3</accession>
<reference evidence="1 2" key="1">
    <citation type="submission" date="2020-08" db="EMBL/GenBank/DDBJ databases">
        <title>A Genomic Blueprint of the Chicken Gut Microbiome.</title>
        <authorList>
            <person name="Gilroy R."/>
            <person name="Ravi A."/>
            <person name="Getino M."/>
            <person name="Pursley I."/>
            <person name="Horton D.L."/>
            <person name="Alikhan N.-F."/>
            <person name="Baker D."/>
            <person name="Gharbi K."/>
            <person name="Hall N."/>
            <person name="Watson M."/>
            <person name="Adriaenssens E.M."/>
            <person name="Foster-Nyarko E."/>
            <person name="Jarju S."/>
            <person name="Secka A."/>
            <person name="Antonio M."/>
            <person name="Oren A."/>
            <person name="Chaudhuri R."/>
            <person name="La Ragione R.M."/>
            <person name="Hildebrand F."/>
            <person name="Pallen M.J."/>
        </authorList>
    </citation>
    <scope>NUCLEOTIDE SEQUENCE [LARGE SCALE GENOMIC DNA]</scope>
    <source>
        <strain evidence="1 2">Sa2BVA9</strain>
    </source>
</reference>
<evidence type="ECO:0000313" key="2">
    <source>
        <dbReference type="Proteomes" id="UP000608071"/>
    </source>
</evidence>
<dbReference type="Proteomes" id="UP000608071">
    <property type="component" value="Unassembled WGS sequence"/>
</dbReference>
<dbReference type="PANTHER" id="PTHR39162">
    <property type="entry name" value="GLL3345 PROTEIN"/>
    <property type="match status" value="1"/>
</dbReference>
<comment type="caution">
    <text evidence="1">The sequence shown here is derived from an EMBL/GenBank/DDBJ whole genome shotgun (WGS) entry which is preliminary data.</text>
</comment>